<evidence type="ECO:0000313" key="1">
    <source>
        <dbReference type="EMBL" id="SIS68719.1"/>
    </source>
</evidence>
<organism evidence="1 2">
    <name type="scientific">Chryseobacterium piscicola</name>
    <dbReference type="NCBI Taxonomy" id="551459"/>
    <lineage>
        <taxon>Bacteria</taxon>
        <taxon>Pseudomonadati</taxon>
        <taxon>Bacteroidota</taxon>
        <taxon>Flavobacteriia</taxon>
        <taxon>Flavobacteriales</taxon>
        <taxon>Weeksellaceae</taxon>
        <taxon>Chryseobacterium group</taxon>
        <taxon>Chryseobacterium</taxon>
    </lineage>
</organism>
<dbReference type="EMBL" id="FTOJ01000002">
    <property type="protein sequence ID" value="SIS68719.1"/>
    <property type="molecule type" value="Genomic_DNA"/>
</dbReference>
<sequence>MYMVHRTTNSAIGKILDVGNGIITISGKKFYYCDLDHIKLVISVLISEQVIELILCNNLKKN</sequence>
<dbReference type="Proteomes" id="UP000186246">
    <property type="component" value="Unassembled WGS sequence"/>
</dbReference>
<protein>
    <submittedName>
        <fullName evidence="1">Uncharacterized protein</fullName>
    </submittedName>
</protein>
<evidence type="ECO:0000313" key="2">
    <source>
        <dbReference type="Proteomes" id="UP000186246"/>
    </source>
</evidence>
<dbReference type="AlphaFoldDB" id="A0A1N7L4D4"/>
<accession>A0A1N7L4D4</accession>
<gene>
    <name evidence="1" type="ORF">SAMN05421796_10220</name>
</gene>
<reference evidence="2" key="1">
    <citation type="submission" date="2017-01" db="EMBL/GenBank/DDBJ databases">
        <authorList>
            <person name="Varghese N."/>
            <person name="Submissions S."/>
        </authorList>
    </citation>
    <scope>NUCLEOTIDE SEQUENCE [LARGE SCALE GENOMIC DNA]</scope>
    <source>
        <strain evidence="2">DSM 21068</strain>
    </source>
</reference>
<name>A0A1N7L4D4_9FLAO</name>
<proteinExistence type="predicted"/>